<dbReference type="RefSeq" id="WP_290114412.1">
    <property type="nucleotide sequence ID" value="NZ_JAUEPL010000043.1"/>
</dbReference>
<dbReference type="PANTHER" id="PTHR30055:SF234">
    <property type="entry name" value="HTH-TYPE TRANSCRIPTIONAL REGULATOR BETI"/>
    <property type="match status" value="1"/>
</dbReference>
<reference evidence="6" key="1">
    <citation type="submission" date="2023-06" db="EMBL/GenBank/DDBJ databases">
        <title>WGS-Sequencing of Streptomyces ficellus isolate 21 collected from sand in Gara Djebilet Iron Mine in Algeria.</title>
        <authorList>
            <person name="Zegers G.P."/>
            <person name="Gomez A."/>
            <person name="Gueddou A."/>
            <person name="Zahara A.F."/>
            <person name="Worth M."/>
            <person name="Sevigny J.L."/>
            <person name="Tisa L."/>
        </authorList>
    </citation>
    <scope>NUCLEOTIDE SEQUENCE</scope>
    <source>
        <strain evidence="6">AS11</strain>
    </source>
</reference>
<dbReference type="InterPro" id="IPR036271">
    <property type="entry name" value="Tet_transcr_reg_TetR-rel_C_sf"/>
</dbReference>
<evidence type="ECO:0000256" key="3">
    <source>
        <dbReference type="ARBA" id="ARBA00023163"/>
    </source>
</evidence>
<dbReference type="InterPro" id="IPR047923">
    <property type="entry name" value="ArpA-like"/>
</dbReference>
<sequence>MAKQQRARRTRRAIIDSAASLFERDGYAGTGIDGIATAAGMTKGAVYFHFPTKRDIATAVLAECDSSVEGIISMLSACDLPPLQVLIDASHVLTHRICHDVCTRASITLCLERGTPLPAVPTGPMTWPDDIRKLLRQAAERREFREGVTVEAATALVLSAGAGVELLTSLRGRRLSPHMVTAMWRLLLPGLIPTNACRRLRAEGSPSVLYCLQTLPLASGTVS</sequence>
<evidence type="ECO:0000256" key="1">
    <source>
        <dbReference type="ARBA" id="ARBA00023015"/>
    </source>
</evidence>
<evidence type="ECO:0000256" key="4">
    <source>
        <dbReference type="PROSITE-ProRule" id="PRU00335"/>
    </source>
</evidence>
<evidence type="ECO:0000259" key="5">
    <source>
        <dbReference type="PROSITE" id="PS50977"/>
    </source>
</evidence>
<keyword evidence="7" id="KW-1185">Reference proteome</keyword>
<protein>
    <submittedName>
        <fullName evidence="6">ScbR family autoregulator-binding transcription factor</fullName>
    </submittedName>
</protein>
<name>A0ABT7ZC24_9ACTN</name>
<proteinExistence type="predicted"/>
<dbReference type="InterPro" id="IPR009057">
    <property type="entry name" value="Homeodomain-like_sf"/>
</dbReference>
<dbReference type="EMBL" id="JAUEPL010000043">
    <property type="protein sequence ID" value="MDN3297059.1"/>
    <property type="molecule type" value="Genomic_DNA"/>
</dbReference>
<dbReference type="PANTHER" id="PTHR30055">
    <property type="entry name" value="HTH-TYPE TRANSCRIPTIONAL REGULATOR RUTR"/>
    <property type="match status" value="1"/>
</dbReference>
<feature type="domain" description="HTH tetR-type" evidence="5">
    <location>
        <begin position="8"/>
        <end position="68"/>
    </location>
</feature>
<accession>A0ABT7ZC24</accession>
<evidence type="ECO:0000313" key="7">
    <source>
        <dbReference type="Proteomes" id="UP001174050"/>
    </source>
</evidence>
<dbReference type="Pfam" id="PF00440">
    <property type="entry name" value="TetR_N"/>
    <property type="match status" value="1"/>
</dbReference>
<keyword evidence="1" id="KW-0805">Transcription regulation</keyword>
<feature type="DNA-binding region" description="H-T-H motif" evidence="4">
    <location>
        <begin position="31"/>
        <end position="50"/>
    </location>
</feature>
<dbReference type="Proteomes" id="UP001174050">
    <property type="component" value="Unassembled WGS sequence"/>
</dbReference>
<dbReference type="PROSITE" id="PS50977">
    <property type="entry name" value="HTH_TETR_2"/>
    <property type="match status" value="1"/>
</dbReference>
<organism evidence="6 7">
    <name type="scientific">Streptomyces ficellus</name>
    <dbReference type="NCBI Taxonomy" id="1977088"/>
    <lineage>
        <taxon>Bacteria</taxon>
        <taxon>Bacillati</taxon>
        <taxon>Actinomycetota</taxon>
        <taxon>Actinomycetes</taxon>
        <taxon>Kitasatosporales</taxon>
        <taxon>Streptomycetaceae</taxon>
        <taxon>Streptomyces</taxon>
    </lineage>
</organism>
<dbReference type="SUPFAM" id="SSF46689">
    <property type="entry name" value="Homeodomain-like"/>
    <property type="match status" value="1"/>
</dbReference>
<dbReference type="PRINTS" id="PR00455">
    <property type="entry name" value="HTHTETR"/>
</dbReference>
<dbReference type="InterPro" id="IPR001647">
    <property type="entry name" value="HTH_TetR"/>
</dbReference>
<dbReference type="Gene3D" id="1.10.357.10">
    <property type="entry name" value="Tetracycline Repressor, domain 2"/>
    <property type="match status" value="1"/>
</dbReference>
<comment type="caution">
    <text evidence="6">The sequence shown here is derived from an EMBL/GenBank/DDBJ whole genome shotgun (WGS) entry which is preliminary data.</text>
</comment>
<dbReference type="NCBIfam" id="NF041196">
    <property type="entry name" value="ScbR_bind_reg"/>
    <property type="match status" value="1"/>
</dbReference>
<keyword evidence="3" id="KW-0804">Transcription</keyword>
<gene>
    <name evidence="6" type="ORF">QWM81_24035</name>
</gene>
<dbReference type="SUPFAM" id="SSF48498">
    <property type="entry name" value="Tetracyclin repressor-like, C-terminal domain"/>
    <property type="match status" value="1"/>
</dbReference>
<evidence type="ECO:0000256" key="2">
    <source>
        <dbReference type="ARBA" id="ARBA00023125"/>
    </source>
</evidence>
<evidence type="ECO:0000313" key="6">
    <source>
        <dbReference type="EMBL" id="MDN3297059.1"/>
    </source>
</evidence>
<keyword evidence="2 4" id="KW-0238">DNA-binding</keyword>
<dbReference type="InterPro" id="IPR050109">
    <property type="entry name" value="HTH-type_TetR-like_transc_reg"/>
</dbReference>